<evidence type="ECO:0000259" key="6">
    <source>
        <dbReference type="Pfam" id="PF12698"/>
    </source>
</evidence>
<keyword evidence="2 5" id="KW-0812">Transmembrane</keyword>
<feature type="transmembrane region" description="Helical" evidence="5">
    <location>
        <begin position="12"/>
        <end position="32"/>
    </location>
</feature>
<protein>
    <submittedName>
        <fullName evidence="7">DUF3533 domain-containing protein</fullName>
    </submittedName>
</protein>
<dbReference type="AlphaFoldDB" id="A0A5C5BUT7"/>
<comment type="subcellular location">
    <subcellularLocation>
        <location evidence="1">Membrane</location>
        <topology evidence="1">Multi-pass membrane protein</topology>
    </subcellularLocation>
</comment>
<feature type="transmembrane region" description="Helical" evidence="5">
    <location>
        <begin position="443"/>
        <end position="462"/>
    </location>
</feature>
<gene>
    <name evidence="7" type="ORF">FIC87_09715</name>
</gene>
<comment type="caution">
    <text evidence="7">The sequence shown here is derived from an EMBL/GenBank/DDBJ whole genome shotgun (WGS) entry which is preliminary data.</text>
</comment>
<evidence type="ECO:0000256" key="2">
    <source>
        <dbReference type="ARBA" id="ARBA00022692"/>
    </source>
</evidence>
<dbReference type="InterPro" id="IPR013525">
    <property type="entry name" value="ABC2_TM"/>
</dbReference>
<dbReference type="PROSITE" id="PS51257">
    <property type="entry name" value="PROKAR_LIPOPROTEIN"/>
    <property type="match status" value="1"/>
</dbReference>
<dbReference type="PANTHER" id="PTHR43077:SF5">
    <property type="entry name" value="PHAGE INFECTION PROTEIN"/>
    <property type="match status" value="1"/>
</dbReference>
<dbReference type="RefSeq" id="WP_139912655.1">
    <property type="nucleotide sequence ID" value="NZ_VEVP01000021.1"/>
</dbReference>
<feature type="domain" description="ABC-2 type transporter transmembrane" evidence="6">
    <location>
        <begin position="15"/>
        <end position="461"/>
    </location>
</feature>
<dbReference type="GO" id="GO:0016020">
    <property type="term" value="C:membrane"/>
    <property type="evidence" value="ECO:0007669"/>
    <property type="project" value="UniProtKB-SubCell"/>
</dbReference>
<dbReference type="PANTHER" id="PTHR43077">
    <property type="entry name" value="TRANSPORT PERMEASE YVFS-RELATED"/>
    <property type="match status" value="1"/>
</dbReference>
<evidence type="ECO:0000256" key="3">
    <source>
        <dbReference type="ARBA" id="ARBA00022989"/>
    </source>
</evidence>
<feature type="transmembrane region" description="Helical" evidence="5">
    <location>
        <begin position="328"/>
        <end position="349"/>
    </location>
</feature>
<organism evidence="7 8">
    <name type="scientific">Eggerthella lenta</name>
    <name type="common">Eubacterium lentum</name>
    <dbReference type="NCBI Taxonomy" id="84112"/>
    <lineage>
        <taxon>Bacteria</taxon>
        <taxon>Bacillati</taxon>
        <taxon>Actinomycetota</taxon>
        <taxon>Coriobacteriia</taxon>
        <taxon>Eggerthellales</taxon>
        <taxon>Eggerthellaceae</taxon>
        <taxon>Eggerthella</taxon>
    </lineage>
</organism>
<sequence length="474" mass="48366">MFEKLGKAKYVVPLLIGIVAACVMSVMFYPMANMEMKGLPFAVLSLDEGVETPQGDMNVGDTLVENITSATAAEDGEESPIAWTKVGSQKELDEALENGEYYGAIIVPADFSAQQMAVRQAETKASFAQAQALMAAQAQAQAAAAAQAAAVGGEAAAGGDQAAAMAAAAAGGEAAGGDQAAAMAAAAAAQGGDAAAAAQGDAAQAAALAAAAQDDGASEAEEVEAPALKVLIDKAKSPLVASQMGASIPSMFQQMGVDVDVETIHEGSASDGDGAAANPMSGMVSLQLVIMPLFMVSMMTGLFLSRIFGKKTDATSAERWKSIGIQAAYAVVASLIVSLCAFCMLLWIAGIEAPMDAIVPFMWLASFCVMLVFIGAFNISTALGGLLALVGFALGMMTGTFPFEALPAFWQDWVYPWAPQRFMSEGIRAILYLDAGAWNAGSLPLLIVGAVGAVLTCIAALVPGKKDKSETVAA</sequence>
<evidence type="ECO:0000256" key="5">
    <source>
        <dbReference type="SAM" id="Phobius"/>
    </source>
</evidence>
<dbReference type="Pfam" id="PF12698">
    <property type="entry name" value="ABC2_membrane_3"/>
    <property type="match status" value="1"/>
</dbReference>
<dbReference type="EMBL" id="VEVP01000021">
    <property type="protein sequence ID" value="TNU90026.1"/>
    <property type="molecule type" value="Genomic_DNA"/>
</dbReference>
<evidence type="ECO:0000313" key="7">
    <source>
        <dbReference type="EMBL" id="TNU90026.1"/>
    </source>
</evidence>
<name>A0A5C5BUT7_EGGLN</name>
<feature type="transmembrane region" description="Helical" evidence="5">
    <location>
        <begin position="288"/>
        <end position="308"/>
    </location>
</feature>
<evidence type="ECO:0000256" key="1">
    <source>
        <dbReference type="ARBA" id="ARBA00004141"/>
    </source>
</evidence>
<dbReference type="InterPro" id="IPR051328">
    <property type="entry name" value="T7SS_ABC-Transporter"/>
</dbReference>
<evidence type="ECO:0000313" key="8">
    <source>
        <dbReference type="Proteomes" id="UP000312594"/>
    </source>
</evidence>
<proteinExistence type="predicted"/>
<accession>A0A5C5BUT7</accession>
<dbReference type="Proteomes" id="UP000312594">
    <property type="component" value="Unassembled WGS sequence"/>
</dbReference>
<keyword evidence="3 5" id="KW-1133">Transmembrane helix</keyword>
<feature type="transmembrane region" description="Helical" evidence="5">
    <location>
        <begin position="361"/>
        <end position="379"/>
    </location>
</feature>
<evidence type="ECO:0000256" key="4">
    <source>
        <dbReference type="ARBA" id="ARBA00023136"/>
    </source>
</evidence>
<reference evidence="7 8" key="1">
    <citation type="journal article" date="2005" name="Appl. Environ. Microbiol.">
        <title>Intestinal bacterial communities that produce active estrogen-like compounds enterodiol and enterolactone in humans.</title>
        <authorList>
            <person name="Clavel T."/>
            <person name="Henderson G."/>
            <person name="Alpert C.A."/>
            <person name="Philippe C."/>
            <person name="Rigottier-Gois L."/>
            <person name="Dore J."/>
            <person name="Blaut M."/>
        </authorList>
    </citation>
    <scope>NUCLEOTIDE SEQUENCE [LARGE SCALE GENOMIC DNA]</scope>
    <source>
        <strain evidence="7 8">SECO-MT75m2</strain>
    </source>
</reference>
<keyword evidence="4 5" id="KW-0472">Membrane</keyword>
<dbReference type="GO" id="GO:0140359">
    <property type="term" value="F:ABC-type transporter activity"/>
    <property type="evidence" value="ECO:0007669"/>
    <property type="project" value="InterPro"/>
</dbReference>
<feature type="transmembrane region" description="Helical" evidence="5">
    <location>
        <begin position="386"/>
        <end position="410"/>
    </location>
</feature>